<accession>A0A2U1L869</accession>
<gene>
    <name evidence="3" type="ORF">CTI12_AA519670</name>
</gene>
<dbReference type="PANTHER" id="PTHR48258:SF4">
    <property type="entry name" value="DUF4216 DOMAIN-CONTAINING PROTEIN"/>
    <property type="match status" value="1"/>
</dbReference>
<evidence type="ECO:0000313" key="3">
    <source>
        <dbReference type="EMBL" id="PWA45199.1"/>
    </source>
</evidence>
<dbReference type="Pfam" id="PF13963">
    <property type="entry name" value="Transpos_assoc"/>
    <property type="match status" value="1"/>
</dbReference>
<feature type="compositionally biased region" description="Polar residues" evidence="1">
    <location>
        <begin position="446"/>
        <end position="460"/>
    </location>
</feature>
<feature type="domain" description="Transposase-associated" evidence="2">
    <location>
        <begin position="5"/>
        <end position="87"/>
    </location>
</feature>
<feature type="compositionally biased region" description="Polar residues" evidence="1">
    <location>
        <begin position="498"/>
        <end position="520"/>
    </location>
</feature>
<reference evidence="3 4" key="1">
    <citation type="journal article" date="2018" name="Mol. Plant">
        <title>The genome of Artemisia annua provides insight into the evolution of Asteraceae family and artemisinin biosynthesis.</title>
        <authorList>
            <person name="Shen Q."/>
            <person name="Zhang L."/>
            <person name="Liao Z."/>
            <person name="Wang S."/>
            <person name="Yan T."/>
            <person name="Shi P."/>
            <person name="Liu M."/>
            <person name="Fu X."/>
            <person name="Pan Q."/>
            <person name="Wang Y."/>
            <person name="Lv Z."/>
            <person name="Lu X."/>
            <person name="Zhang F."/>
            <person name="Jiang W."/>
            <person name="Ma Y."/>
            <person name="Chen M."/>
            <person name="Hao X."/>
            <person name="Li L."/>
            <person name="Tang Y."/>
            <person name="Lv G."/>
            <person name="Zhou Y."/>
            <person name="Sun X."/>
            <person name="Brodelius P.E."/>
            <person name="Rose J.K.C."/>
            <person name="Tang K."/>
        </authorList>
    </citation>
    <scope>NUCLEOTIDE SEQUENCE [LARGE SCALE GENOMIC DNA]</scope>
    <source>
        <strain evidence="4">cv. Huhao1</strain>
        <tissue evidence="3">Leaf</tissue>
    </source>
</reference>
<protein>
    <submittedName>
        <fullName evidence="3">TdcA1-ORF1-ORF2</fullName>
    </submittedName>
</protein>
<keyword evidence="4" id="KW-1185">Reference proteome</keyword>
<feature type="region of interest" description="Disordered" evidence="1">
    <location>
        <begin position="411"/>
        <end position="533"/>
    </location>
</feature>
<dbReference type="Pfam" id="PF03004">
    <property type="entry name" value="Transposase_24"/>
    <property type="match status" value="1"/>
</dbReference>
<dbReference type="PANTHER" id="PTHR48258">
    <property type="entry name" value="DUF4218 DOMAIN-CONTAINING PROTEIN-RELATED"/>
    <property type="match status" value="1"/>
</dbReference>
<dbReference type="EMBL" id="PKPP01010890">
    <property type="protein sequence ID" value="PWA45199.1"/>
    <property type="molecule type" value="Genomic_DNA"/>
</dbReference>
<sequence>MRTDREWMYNSRFLEGRKKLNPEFIVRVESFVDYACQQPTTDKDNDKIRCPCSLCKNRVYKLPDLVKEDILSKGFVKNYDQWTSHGEPNVGSSSMQSNCNTSSIGDNDGPNPYRNMILEAAGHDFNPNSHENVSEPPDPKTKRLYELLHQADEPLWPGCTKVSQLSLVARMLNIKSESRMAEKIYDDVMQLLKDALPPHNKLVGSDQEYDAARTYVLLNFAEIEQYVKIFVEEIKTIEPNLTDVQVDTRLEREFANWFNDYARDSGNVDSQIIKDVASGPLRSVVTYPVYFVNGYKFHTSEHGSGRLTYNSGVCLKGSNYSDESTDYYGILVEIVQLEYPALPIKRQKDTKFSLVHRTTCFVILDNYKRSTMESVLKANFGYHYLRNFSHSFIFENFLLVGMARRKKILRSAESRPHASEGQSNGIPNNSTMQQLGAGESRPHASEGQSNGIPNNSTRQSLGAGESRPHASEGQSNDISNNSTRQRVGAGDSRPHASGGQSNDIPNNSTINDGTDQTTPANIIENLDNPSNGRKQVQVVNGLFDKSSACSREITKIFQERIDDTGDIRSKMVKPVFMSDNAWTNFTSHWGTAKYKEIQEKNTQNRLKGEGSSTHTGGSISFREHAKNLESEYKRPPTGFELFLHTHTSGHDKKTFINEKSKTINESVLRLRQEREENPASAESEVDETTLYIAAASGAKKRNLYGAGSKRVDYITDSGNKTTAVTKVNDGQEKKSKEMERTINKLSKTLEIVCKRFNITLPDCDSDGESSDGGDARLGPTTSHSRAGGSEEDDHDSHMIVS</sequence>
<dbReference type="Proteomes" id="UP000245207">
    <property type="component" value="Unassembled WGS sequence"/>
</dbReference>
<feature type="compositionally biased region" description="Polar residues" evidence="1">
    <location>
        <begin position="420"/>
        <end position="434"/>
    </location>
</feature>
<dbReference type="OrthoDB" id="1733844at2759"/>
<feature type="compositionally biased region" description="Polar residues" evidence="1">
    <location>
        <begin position="472"/>
        <end position="485"/>
    </location>
</feature>
<evidence type="ECO:0000259" key="2">
    <source>
        <dbReference type="Pfam" id="PF13963"/>
    </source>
</evidence>
<organism evidence="3 4">
    <name type="scientific">Artemisia annua</name>
    <name type="common">Sweet wormwood</name>
    <dbReference type="NCBI Taxonomy" id="35608"/>
    <lineage>
        <taxon>Eukaryota</taxon>
        <taxon>Viridiplantae</taxon>
        <taxon>Streptophyta</taxon>
        <taxon>Embryophyta</taxon>
        <taxon>Tracheophyta</taxon>
        <taxon>Spermatophyta</taxon>
        <taxon>Magnoliopsida</taxon>
        <taxon>eudicotyledons</taxon>
        <taxon>Gunneridae</taxon>
        <taxon>Pentapetalae</taxon>
        <taxon>asterids</taxon>
        <taxon>campanulids</taxon>
        <taxon>Asterales</taxon>
        <taxon>Asteraceae</taxon>
        <taxon>Asteroideae</taxon>
        <taxon>Anthemideae</taxon>
        <taxon>Artemisiinae</taxon>
        <taxon>Artemisia</taxon>
    </lineage>
</organism>
<feature type="region of interest" description="Disordered" evidence="1">
    <location>
        <begin position="762"/>
        <end position="801"/>
    </location>
</feature>
<dbReference type="InterPro" id="IPR004252">
    <property type="entry name" value="Probable_transposase_24"/>
</dbReference>
<comment type="caution">
    <text evidence="3">The sequence shown here is derived from an EMBL/GenBank/DDBJ whole genome shotgun (WGS) entry which is preliminary data.</text>
</comment>
<dbReference type="AlphaFoldDB" id="A0A2U1L869"/>
<proteinExistence type="predicted"/>
<dbReference type="InterPro" id="IPR029480">
    <property type="entry name" value="Transpos_assoc"/>
</dbReference>
<name>A0A2U1L869_ARTAN</name>
<evidence type="ECO:0000313" key="4">
    <source>
        <dbReference type="Proteomes" id="UP000245207"/>
    </source>
</evidence>
<evidence type="ECO:0000256" key="1">
    <source>
        <dbReference type="SAM" id="MobiDB-lite"/>
    </source>
</evidence>